<sequence length="448" mass="48796">MICIFTLLASVLFMRSRHAKADYSTHPRFARLHRIARLFGPGLVTGAADDDPSGILTYSQSGAQFGLGQLWTALVMLPFLIAVQEMSARIALVTGQGIAATLRKHYSRHVLYGIVFLLIAANTINLGADLGAMADSAHLLLPIPNAFFILLFATIAIVLEVFVQYRTYAPMLKLLTLSLFAYMLTGLIATRDWTPVIKASFLPHIQFDYQFLMIIVGVFGTTISPYCFFWQASQELEERRAGNGGSGGARRLLADMQRDTSIGMFASEVATWFIIETTAVVLYVNGVRDITTSAQAARALDPLVESFPHAGKISEILFAAGVIGTGALAVPIFAAVSSYALCELLEWNEGLDLTPKQAPGFYWIMLAGTSVGVLQNYLGFNPIKLLIYSAVINGIVSVPIIFMLIIIANNSKIMGKYANRMLSNVISIATLAVMTISAGLMMYSFFAK</sequence>
<organism evidence="10">
    <name type="scientific">Edaphobacter paludis</name>
    <dbReference type="NCBI Taxonomy" id="3035702"/>
    <lineage>
        <taxon>Bacteria</taxon>
        <taxon>Pseudomonadati</taxon>
        <taxon>Acidobacteriota</taxon>
        <taxon>Terriglobia</taxon>
        <taxon>Terriglobales</taxon>
        <taxon>Acidobacteriaceae</taxon>
        <taxon>Edaphobacter</taxon>
    </lineage>
</organism>
<proteinExistence type="predicted"/>
<evidence type="ECO:0000313" key="9">
    <source>
        <dbReference type="EMBL" id="XBH08594.1"/>
    </source>
</evidence>
<dbReference type="EMBL" id="CP121195">
    <property type="protein sequence ID" value="XBH11898.1"/>
    <property type="molecule type" value="Genomic_DNA"/>
</dbReference>
<evidence type="ECO:0000256" key="5">
    <source>
        <dbReference type="ARBA" id="ARBA00022989"/>
    </source>
</evidence>
<name>A0AAU7D3T9_9BACT</name>
<reference evidence="10" key="1">
    <citation type="submission" date="2023-03" db="EMBL/GenBank/DDBJ databases">
        <title>Edaphobacter sp.</title>
        <authorList>
            <person name="Huber K.J."/>
            <person name="Papendorf J."/>
            <person name="Pilke C."/>
            <person name="Bunk B."/>
            <person name="Sproeer C."/>
            <person name="Pester M."/>
        </authorList>
    </citation>
    <scope>NUCLEOTIDE SEQUENCE</scope>
    <source>
        <strain evidence="9">DSM 109919</strain>
        <strain evidence="10">DSM 109920</strain>
    </source>
</reference>
<protein>
    <submittedName>
        <fullName evidence="10">Divalent metal cation transporter</fullName>
    </submittedName>
</protein>
<gene>
    <name evidence="9" type="ORF">P4G45_08780</name>
    <name evidence="10" type="ORF">P8936_09230</name>
</gene>
<dbReference type="Pfam" id="PF01566">
    <property type="entry name" value="Nramp"/>
    <property type="match status" value="1"/>
</dbReference>
<feature type="transmembrane region" description="Helical" evidence="7">
    <location>
        <begin position="316"/>
        <end position="340"/>
    </location>
</feature>
<feature type="transmembrane region" description="Helical" evidence="7">
    <location>
        <begin position="63"/>
        <end position="83"/>
    </location>
</feature>
<feature type="transmembrane region" description="Helical" evidence="7">
    <location>
        <begin position="171"/>
        <end position="189"/>
    </location>
</feature>
<dbReference type="EMBL" id="CP121194">
    <property type="protein sequence ID" value="XBH08594.1"/>
    <property type="molecule type" value="Genomic_DNA"/>
</dbReference>
<evidence type="ECO:0000256" key="3">
    <source>
        <dbReference type="ARBA" id="ARBA00022692"/>
    </source>
</evidence>
<feature type="transmembrane region" description="Helical" evidence="7">
    <location>
        <begin position="140"/>
        <end position="159"/>
    </location>
</feature>
<feature type="signal peptide" evidence="8">
    <location>
        <begin position="1"/>
        <end position="21"/>
    </location>
</feature>
<evidence type="ECO:0000256" key="7">
    <source>
        <dbReference type="SAM" id="Phobius"/>
    </source>
</evidence>
<dbReference type="GO" id="GO:0015293">
    <property type="term" value="F:symporter activity"/>
    <property type="evidence" value="ECO:0007669"/>
    <property type="project" value="UniProtKB-KW"/>
</dbReference>
<feature type="chain" id="PRO_5043288506" evidence="8">
    <location>
        <begin position="22"/>
        <end position="448"/>
    </location>
</feature>
<dbReference type="GO" id="GO:0034755">
    <property type="term" value="P:iron ion transmembrane transport"/>
    <property type="evidence" value="ECO:0007669"/>
    <property type="project" value="TreeGrafter"/>
</dbReference>
<accession>A0AAU7CTA9</accession>
<dbReference type="GO" id="GO:0015086">
    <property type="term" value="F:cadmium ion transmembrane transporter activity"/>
    <property type="evidence" value="ECO:0007669"/>
    <property type="project" value="TreeGrafter"/>
</dbReference>
<evidence type="ECO:0000256" key="8">
    <source>
        <dbReference type="SAM" id="SignalP"/>
    </source>
</evidence>
<keyword evidence="8" id="KW-0732">Signal</keyword>
<dbReference type="KEGG" id="epl:P4G45_08780"/>
<evidence type="ECO:0000256" key="6">
    <source>
        <dbReference type="ARBA" id="ARBA00023136"/>
    </source>
</evidence>
<keyword evidence="5 7" id="KW-1133">Transmembrane helix</keyword>
<dbReference type="PANTHER" id="PTHR11706:SF33">
    <property type="entry name" value="NATURAL RESISTANCE-ASSOCIATED MACROPHAGE PROTEIN 2"/>
    <property type="match status" value="1"/>
</dbReference>
<feature type="transmembrane region" description="Helical" evidence="7">
    <location>
        <begin position="360"/>
        <end position="378"/>
    </location>
</feature>
<accession>A0AAU7D3T9</accession>
<feature type="transmembrane region" description="Helical" evidence="7">
    <location>
        <begin position="421"/>
        <end position="446"/>
    </location>
</feature>
<keyword evidence="2" id="KW-0813">Transport</keyword>
<dbReference type="RefSeq" id="WP_348266103.1">
    <property type="nucleotide sequence ID" value="NZ_CP121194.1"/>
</dbReference>
<keyword evidence="4" id="KW-0769">Symport</keyword>
<dbReference type="InterPro" id="IPR001046">
    <property type="entry name" value="NRAMP_fam"/>
</dbReference>
<dbReference type="PANTHER" id="PTHR11706">
    <property type="entry name" value="SOLUTE CARRIER PROTEIN FAMILY 11 MEMBER"/>
    <property type="match status" value="1"/>
</dbReference>
<keyword evidence="3 7" id="KW-0812">Transmembrane</keyword>
<evidence type="ECO:0000256" key="4">
    <source>
        <dbReference type="ARBA" id="ARBA00022847"/>
    </source>
</evidence>
<dbReference type="GO" id="GO:0005384">
    <property type="term" value="F:manganese ion transmembrane transporter activity"/>
    <property type="evidence" value="ECO:0007669"/>
    <property type="project" value="TreeGrafter"/>
</dbReference>
<keyword evidence="6 7" id="KW-0472">Membrane</keyword>
<feature type="transmembrane region" description="Helical" evidence="7">
    <location>
        <begin position="209"/>
        <end position="230"/>
    </location>
</feature>
<comment type="subcellular location">
    <subcellularLocation>
        <location evidence="1">Membrane</location>
        <topology evidence="1">Multi-pass membrane protein</topology>
    </subcellularLocation>
</comment>
<feature type="transmembrane region" description="Helical" evidence="7">
    <location>
        <begin position="385"/>
        <end position="409"/>
    </location>
</feature>
<evidence type="ECO:0000256" key="1">
    <source>
        <dbReference type="ARBA" id="ARBA00004141"/>
    </source>
</evidence>
<dbReference type="GO" id="GO:0005886">
    <property type="term" value="C:plasma membrane"/>
    <property type="evidence" value="ECO:0007669"/>
    <property type="project" value="TreeGrafter"/>
</dbReference>
<evidence type="ECO:0000256" key="2">
    <source>
        <dbReference type="ARBA" id="ARBA00022448"/>
    </source>
</evidence>
<feature type="transmembrane region" description="Helical" evidence="7">
    <location>
        <begin position="110"/>
        <end position="128"/>
    </location>
</feature>
<evidence type="ECO:0000313" key="10">
    <source>
        <dbReference type="EMBL" id="XBH11898.1"/>
    </source>
</evidence>
<dbReference type="AlphaFoldDB" id="A0AAU7D3T9"/>